<evidence type="ECO:0000313" key="1">
    <source>
        <dbReference type="EMBL" id="JAD39303.1"/>
    </source>
</evidence>
<dbReference type="EMBL" id="GBRH01258592">
    <property type="protein sequence ID" value="JAD39303.1"/>
    <property type="molecule type" value="Transcribed_RNA"/>
</dbReference>
<reference evidence="1" key="1">
    <citation type="submission" date="2014-09" db="EMBL/GenBank/DDBJ databases">
        <authorList>
            <person name="Magalhaes I.L.F."/>
            <person name="Oliveira U."/>
            <person name="Santos F.R."/>
            <person name="Vidigal T.H.D.A."/>
            <person name="Brescovit A.D."/>
            <person name="Santos A.J."/>
        </authorList>
    </citation>
    <scope>NUCLEOTIDE SEQUENCE</scope>
    <source>
        <tissue evidence="1">Shoot tissue taken approximately 20 cm above the soil surface</tissue>
    </source>
</reference>
<accession>A0A0A8ZNN8</accession>
<dbReference type="AlphaFoldDB" id="A0A0A8ZNN8"/>
<organism evidence="1">
    <name type="scientific">Arundo donax</name>
    <name type="common">Giant reed</name>
    <name type="synonym">Donax arundinaceus</name>
    <dbReference type="NCBI Taxonomy" id="35708"/>
    <lineage>
        <taxon>Eukaryota</taxon>
        <taxon>Viridiplantae</taxon>
        <taxon>Streptophyta</taxon>
        <taxon>Embryophyta</taxon>
        <taxon>Tracheophyta</taxon>
        <taxon>Spermatophyta</taxon>
        <taxon>Magnoliopsida</taxon>
        <taxon>Liliopsida</taxon>
        <taxon>Poales</taxon>
        <taxon>Poaceae</taxon>
        <taxon>PACMAD clade</taxon>
        <taxon>Arundinoideae</taxon>
        <taxon>Arundineae</taxon>
        <taxon>Arundo</taxon>
    </lineage>
</organism>
<protein>
    <submittedName>
        <fullName evidence="1">Uncharacterized protein</fullName>
    </submittedName>
</protein>
<proteinExistence type="predicted"/>
<sequence>MHGYFYPRSDPTNGKAMHRIVEQNEMHKPFSCMVTS</sequence>
<reference evidence="1" key="2">
    <citation type="journal article" date="2015" name="Data Brief">
        <title>Shoot transcriptome of the giant reed, Arundo donax.</title>
        <authorList>
            <person name="Barrero R.A."/>
            <person name="Guerrero F.D."/>
            <person name="Moolhuijzen P."/>
            <person name="Goolsby J.A."/>
            <person name="Tidwell J."/>
            <person name="Bellgard S.E."/>
            <person name="Bellgard M.I."/>
        </authorList>
    </citation>
    <scope>NUCLEOTIDE SEQUENCE</scope>
    <source>
        <tissue evidence="1">Shoot tissue taken approximately 20 cm above the soil surface</tissue>
    </source>
</reference>
<name>A0A0A8ZNN8_ARUDO</name>